<dbReference type="NCBIfam" id="TIGR03127">
    <property type="entry name" value="RuMP_HxlB"/>
    <property type="match status" value="1"/>
</dbReference>
<evidence type="ECO:0000313" key="3">
    <source>
        <dbReference type="EMBL" id="KLI03061.1"/>
    </source>
</evidence>
<evidence type="ECO:0000259" key="2">
    <source>
        <dbReference type="PROSITE" id="PS51464"/>
    </source>
</evidence>
<dbReference type="CDD" id="cd05005">
    <property type="entry name" value="SIS_PHI"/>
    <property type="match status" value="1"/>
</dbReference>
<dbReference type="PANTHER" id="PTHR43443">
    <property type="entry name" value="3-HEXULOSE-6-PHOSPHATE ISOMERASE"/>
    <property type="match status" value="1"/>
</dbReference>
<dbReference type="STRING" id="1069536.SINU_04775"/>
<dbReference type="GO" id="GO:0016853">
    <property type="term" value="F:isomerase activity"/>
    <property type="evidence" value="ECO:0007669"/>
    <property type="project" value="UniProtKB-KW"/>
</dbReference>
<keyword evidence="3" id="KW-0413">Isomerase</keyword>
<dbReference type="GO" id="GO:0097367">
    <property type="term" value="F:carbohydrate derivative binding"/>
    <property type="evidence" value="ECO:0007669"/>
    <property type="project" value="InterPro"/>
</dbReference>
<dbReference type="PROSITE" id="PS51464">
    <property type="entry name" value="SIS"/>
    <property type="match status" value="1"/>
</dbReference>
<dbReference type="Proteomes" id="UP000035553">
    <property type="component" value="Unassembled WGS sequence"/>
</dbReference>
<comment type="caution">
    <text evidence="3">The sequence shown here is derived from an EMBL/GenBank/DDBJ whole genome shotgun (WGS) entry which is preliminary data.</text>
</comment>
<keyword evidence="4" id="KW-1185">Reference proteome</keyword>
<dbReference type="Gene3D" id="3.40.50.10490">
    <property type="entry name" value="Glucose-6-phosphate isomerase like protein, domain 1"/>
    <property type="match status" value="1"/>
</dbReference>
<dbReference type="Pfam" id="PF01380">
    <property type="entry name" value="SIS"/>
    <property type="match status" value="1"/>
</dbReference>
<dbReference type="AlphaFoldDB" id="A0A0U1QQI7"/>
<feature type="domain" description="SIS" evidence="2">
    <location>
        <begin position="26"/>
        <end position="167"/>
    </location>
</feature>
<reference evidence="3 4" key="1">
    <citation type="journal article" date="2011" name="J. Bacteriol.">
        <title>Draft genome sequence of Sporolactobacillus inulinus strain CASD, an efficient D-lactic acid-producing bacterium with high-concentration lactate tolerance capability.</title>
        <authorList>
            <person name="Yu B."/>
            <person name="Su F."/>
            <person name="Wang L."/>
            <person name="Xu K."/>
            <person name="Zhao B."/>
            <person name="Xu P."/>
        </authorList>
    </citation>
    <scope>NUCLEOTIDE SEQUENCE [LARGE SCALE GENOMIC DNA]</scope>
    <source>
        <strain evidence="3 4">CASD</strain>
    </source>
</reference>
<dbReference type="OrthoDB" id="9797832at2"/>
<evidence type="ECO:0000256" key="1">
    <source>
        <dbReference type="ARBA" id="ARBA00009235"/>
    </source>
</evidence>
<dbReference type="InterPro" id="IPR001347">
    <property type="entry name" value="SIS_dom"/>
</dbReference>
<dbReference type="SUPFAM" id="SSF53697">
    <property type="entry name" value="SIS domain"/>
    <property type="match status" value="1"/>
</dbReference>
<comment type="similarity">
    <text evidence="1">Belongs to the SIS family. PHI subfamily.</text>
</comment>
<name>A0A0U1QQI7_9BACL</name>
<dbReference type="InterPro" id="IPR017552">
    <property type="entry name" value="PHI/rmpB"/>
</dbReference>
<evidence type="ECO:0000313" key="4">
    <source>
        <dbReference type="Proteomes" id="UP000035553"/>
    </source>
</evidence>
<dbReference type="PANTHER" id="PTHR43443:SF1">
    <property type="entry name" value="3-HEXULOSE-6-PHOSPHATE ISOMERASE"/>
    <property type="match status" value="1"/>
</dbReference>
<organism evidence="3 4">
    <name type="scientific">Sporolactobacillus inulinus CASD</name>
    <dbReference type="NCBI Taxonomy" id="1069536"/>
    <lineage>
        <taxon>Bacteria</taxon>
        <taxon>Bacillati</taxon>
        <taxon>Bacillota</taxon>
        <taxon>Bacilli</taxon>
        <taxon>Bacillales</taxon>
        <taxon>Sporolactobacillaceae</taxon>
        <taxon>Sporolactobacillus</taxon>
    </lineage>
</organism>
<accession>A0A0U1QQI7</accession>
<dbReference type="InterPro" id="IPR046348">
    <property type="entry name" value="SIS_dom_sf"/>
</dbReference>
<sequence>MQVFDVILKEIEDVIGQVDEADLDAAMALIQKDTRIFVDGSGRSGFQAKGFAMRLMHIGYASHVIGETVTPSIAAGDVYFAVSGSGKTKNVVNDTRAAKENGLTVIAATSKADSPLAELADCTIVIPGATKGDKNKKSVQLLSSLFDQAVHITLDALCLKLSRRDHTSEADAAKMHTNVE</sequence>
<proteinExistence type="inferred from homology"/>
<dbReference type="RefSeq" id="WP_010024198.1">
    <property type="nucleotide sequence ID" value="NZ_AFVQ02000056.1"/>
</dbReference>
<protein>
    <submittedName>
        <fullName evidence="3">6-phospho 3-hexuloisomerase</fullName>
    </submittedName>
</protein>
<dbReference type="GO" id="GO:1901135">
    <property type="term" value="P:carbohydrate derivative metabolic process"/>
    <property type="evidence" value="ECO:0007669"/>
    <property type="project" value="InterPro"/>
</dbReference>
<gene>
    <name evidence="3" type="ORF">SINU_04775</name>
</gene>
<dbReference type="EMBL" id="AFVQ02000056">
    <property type="protein sequence ID" value="KLI03061.1"/>
    <property type="molecule type" value="Genomic_DNA"/>
</dbReference>